<protein>
    <submittedName>
        <fullName evidence="11">Inner-membrane translocator</fullName>
    </submittedName>
    <submittedName>
        <fullName evidence="10">Sugar ABC transporter permease</fullName>
    </submittedName>
</protein>
<evidence type="ECO:0000256" key="2">
    <source>
        <dbReference type="ARBA" id="ARBA00022448"/>
    </source>
</evidence>
<feature type="transmembrane region" description="Helical" evidence="9">
    <location>
        <begin position="133"/>
        <end position="150"/>
    </location>
</feature>
<reference evidence="10 12" key="1">
    <citation type="submission" date="2015-11" db="EMBL/GenBank/DDBJ databases">
        <title>Expanding the genomic diversity of Burkholderia species for the development of highly accurate diagnostics.</title>
        <authorList>
            <person name="Sahl J."/>
            <person name="Keim P."/>
            <person name="Wagner D."/>
        </authorList>
    </citation>
    <scope>NUCLEOTIDE SEQUENCE [LARGE SCALE GENOMIC DNA]</scope>
    <source>
        <strain evidence="10 12">MSMB368WGS</strain>
    </source>
</reference>
<feature type="transmembrane region" description="Helical" evidence="9">
    <location>
        <begin position="70"/>
        <end position="90"/>
    </location>
</feature>
<sequence>MKRVDSRDVPALSVPGDVAGLLGFLACVVLAMSVASDRFLTGGTFVSIAFQLPELGLFTLAMLMPLVSGGFNLAVTFTANIAGLAMAWVIQSHGGPEAGLAAVALGIAAALATGAAAGWLIGAVIAHTGASPILVSLSAMIFLRGLGEFVTHGGDISGFPPVVRAMGNGLWLGVPVPLWIFAGCALIWHMVMTYSRLGFVTRMIGSNVEATRYSGISTTRAITRIYMLSGLMCGVAGVVMLSRFNSVRVGHGEAFLLISVLACFLGRVDPFGGFGRVAPVVIALVILQVIASGLNLLGASQHLATALWGAFLLAVMLVRWAWAQRASRPRHRTRTAAAARSGLEPAQRKETK</sequence>
<evidence type="ECO:0000256" key="6">
    <source>
        <dbReference type="ARBA" id="ARBA00022989"/>
    </source>
</evidence>
<dbReference type="CDD" id="cd06579">
    <property type="entry name" value="TM_PBP1_transp_AraH_like"/>
    <property type="match status" value="1"/>
</dbReference>
<dbReference type="InterPro" id="IPR001851">
    <property type="entry name" value="ABC_transp_permease"/>
</dbReference>
<keyword evidence="5 9" id="KW-0812">Transmembrane</keyword>
<dbReference type="Proteomes" id="UP000494162">
    <property type="component" value="Unassembled WGS sequence"/>
</dbReference>
<feature type="transmembrane region" description="Helical" evidence="9">
    <location>
        <begin position="12"/>
        <end position="33"/>
    </location>
</feature>
<dbReference type="PANTHER" id="PTHR32196">
    <property type="entry name" value="ABC TRANSPORTER PERMEASE PROTEIN YPHD-RELATED-RELATED"/>
    <property type="match status" value="1"/>
</dbReference>
<dbReference type="GeneID" id="93168584"/>
<evidence type="ECO:0000256" key="4">
    <source>
        <dbReference type="ARBA" id="ARBA00022519"/>
    </source>
</evidence>
<dbReference type="GO" id="GO:0005886">
    <property type="term" value="C:plasma membrane"/>
    <property type="evidence" value="ECO:0007669"/>
    <property type="project" value="UniProtKB-SubCell"/>
</dbReference>
<evidence type="ECO:0000256" key="1">
    <source>
        <dbReference type="ARBA" id="ARBA00004651"/>
    </source>
</evidence>
<dbReference type="Pfam" id="PF02653">
    <property type="entry name" value="BPD_transp_2"/>
    <property type="match status" value="1"/>
</dbReference>
<dbReference type="AlphaFoldDB" id="A0A132EDG5"/>
<accession>A0A132EDG5</accession>
<organism evidence="10 12">
    <name type="scientific">Burkholderia pseudomultivorans</name>
    <dbReference type="NCBI Taxonomy" id="1207504"/>
    <lineage>
        <taxon>Bacteria</taxon>
        <taxon>Pseudomonadati</taxon>
        <taxon>Pseudomonadota</taxon>
        <taxon>Betaproteobacteria</taxon>
        <taxon>Burkholderiales</taxon>
        <taxon>Burkholderiaceae</taxon>
        <taxon>Burkholderia</taxon>
        <taxon>Burkholderia cepacia complex</taxon>
    </lineage>
</organism>
<feature type="transmembrane region" description="Helical" evidence="9">
    <location>
        <begin position="39"/>
        <end position="63"/>
    </location>
</feature>
<evidence type="ECO:0000256" key="9">
    <source>
        <dbReference type="SAM" id="Phobius"/>
    </source>
</evidence>
<dbReference type="PANTHER" id="PTHR32196:SF21">
    <property type="entry name" value="ABC TRANSPORTER PERMEASE PROTEIN YPHD-RELATED"/>
    <property type="match status" value="1"/>
</dbReference>
<feature type="transmembrane region" description="Helical" evidence="9">
    <location>
        <begin position="277"/>
        <end position="297"/>
    </location>
</feature>
<keyword evidence="4" id="KW-0997">Cell inner membrane</keyword>
<keyword evidence="7 9" id="KW-0472">Membrane</keyword>
<gene>
    <name evidence="11" type="ORF">BPS26883_01562</name>
    <name evidence="10" type="ORF">WT56_22200</name>
</gene>
<feature type="transmembrane region" description="Helical" evidence="9">
    <location>
        <begin position="303"/>
        <end position="322"/>
    </location>
</feature>
<dbReference type="RefSeq" id="WP_060244378.1">
    <property type="nucleotide sequence ID" value="NZ_CABVPP010000007.1"/>
</dbReference>
<feature type="region of interest" description="Disordered" evidence="8">
    <location>
        <begin position="331"/>
        <end position="352"/>
    </location>
</feature>
<keyword evidence="2" id="KW-0813">Transport</keyword>
<evidence type="ECO:0000256" key="7">
    <source>
        <dbReference type="ARBA" id="ARBA00023136"/>
    </source>
</evidence>
<name>A0A132EDG5_9BURK</name>
<dbReference type="Proteomes" id="UP000062912">
    <property type="component" value="Unassembled WGS sequence"/>
</dbReference>
<evidence type="ECO:0000313" key="13">
    <source>
        <dbReference type="Proteomes" id="UP000494162"/>
    </source>
</evidence>
<feature type="transmembrane region" description="Helical" evidence="9">
    <location>
        <begin position="247"/>
        <end position="265"/>
    </location>
</feature>
<evidence type="ECO:0000313" key="12">
    <source>
        <dbReference type="Proteomes" id="UP000062912"/>
    </source>
</evidence>
<reference evidence="11 13" key="2">
    <citation type="submission" date="2019-09" db="EMBL/GenBank/DDBJ databases">
        <authorList>
            <person name="Depoorter E."/>
        </authorList>
    </citation>
    <scope>NUCLEOTIDE SEQUENCE [LARGE SCALE GENOMIC DNA]</scope>
    <source>
        <strain evidence="11">LMG 26883</strain>
    </source>
</reference>
<evidence type="ECO:0000313" key="11">
    <source>
        <dbReference type="EMBL" id="VWB35224.1"/>
    </source>
</evidence>
<feature type="transmembrane region" description="Helical" evidence="9">
    <location>
        <begin position="221"/>
        <end position="241"/>
    </location>
</feature>
<evidence type="ECO:0000256" key="8">
    <source>
        <dbReference type="SAM" id="MobiDB-lite"/>
    </source>
</evidence>
<evidence type="ECO:0000313" key="10">
    <source>
        <dbReference type="EMBL" id="KWF25005.1"/>
    </source>
</evidence>
<feature type="transmembrane region" description="Helical" evidence="9">
    <location>
        <begin position="102"/>
        <end position="126"/>
    </location>
</feature>
<evidence type="ECO:0000256" key="5">
    <source>
        <dbReference type="ARBA" id="ARBA00022692"/>
    </source>
</evidence>
<proteinExistence type="predicted"/>
<dbReference type="EMBL" id="CABVPP010000007">
    <property type="protein sequence ID" value="VWB35224.1"/>
    <property type="molecule type" value="Genomic_DNA"/>
</dbReference>
<feature type="transmembrane region" description="Helical" evidence="9">
    <location>
        <begin position="170"/>
        <end position="194"/>
    </location>
</feature>
<keyword evidence="6 9" id="KW-1133">Transmembrane helix</keyword>
<dbReference type="EMBL" id="LPJR01000052">
    <property type="protein sequence ID" value="KWF25005.1"/>
    <property type="molecule type" value="Genomic_DNA"/>
</dbReference>
<evidence type="ECO:0000256" key="3">
    <source>
        <dbReference type="ARBA" id="ARBA00022475"/>
    </source>
</evidence>
<dbReference type="GO" id="GO:0022857">
    <property type="term" value="F:transmembrane transporter activity"/>
    <property type="evidence" value="ECO:0007669"/>
    <property type="project" value="InterPro"/>
</dbReference>
<keyword evidence="3" id="KW-1003">Cell membrane</keyword>
<comment type="subcellular location">
    <subcellularLocation>
        <location evidence="1">Cell membrane</location>
        <topology evidence="1">Multi-pass membrane protein</topology>
    </subcellularLocation>
</comment>